<dbReference type="RefSeq" id="WP_090078548.1">
    <property type="nucleotide sequence ID" value="NZ_FOQT01000001.1"/>
</dbReference>
<gene>
    <name evidence="2" type="ORF">SAMN05443292_0473</name>
</gene>
<protein>
    <submittedName>
        <fullName evidence="2">3-hydroxyacyl-[acyl-carrier-protein] dehydratase</fullName>
    </submittedName>
</protein>
<dbReference type="Gene3D" id="3.10.129.10">
    <property type="entry name" value="Hotdog Thioesterase"/>
    <property type="match status" value="1"/>
</dbReference>
<dbReference type="InterPro" id="IPR029069">
    <property type="entry name" value="HotDog_dom_sf"/>
</dbReference>
<dbReference type="PANTHER" id="PTHR30272:SF1">
    <property type="entry name" value="3-HYDROXYACYL-[ACYL-CARRIER-PROTEIN] DEHYDRATASE"/>
    <property type="match status" value="1"/>
</dbReference>
<dbReference type="GO" id="GO:0016829">
    <property type="term" value="F:lyase activity"/>
    <property type="evidence" value="ECO:0007669"/>
    <property type="project" value="UniProtKB-KW"/>
</dbReference>
<dbReference type="Proteomes" id="UP000198931">
    <property type="component" value="Unassembled WGS sequence"/>
</dbReference>
<dbReference type="PANTHER" id="PTHR30272">
    <property type="entry name" value="3-HYDROXYACYL-[ACYL-CARRIER-PROTEIN] DEHYDRATASE"/>
    <property type="match status" value="1"/>
</dbReference>
<dbReference type="EMBL" id="FOQT01000001">
    <property type="protein sequence ID" value="SFH86279.1"/>
    <property type="molecule type" value="Genomic_DNA"/>
</dbReference>
<sequence>MQSQTILEKLPYSKPFLFVDKLISVDENGATGTFTFNENLDFYTGHFKNNPVTPGVILTECMAQIGLVCLGIYLIKDLTEKSLVALSSTQIDFLKPVFPNEKVTVISEKIYFRFDKLKCKVLMKNEKDEIVCEGIISGFIKE</sequence>
<dbReference type="AlphaFoldDB" id="A0A1I3DI82"/>
<name>A0A1I3DI82_9FLAO</name>
<evidence type="ECO:0000313" key="2">
    <source>
        <dbReference type="EMBL" id="SFH86279.1"/>
    </source>
</evidence>
<organism evidence="2 3">
    <name type="scientific">Halpernia frigidisoli</name>
    <dbReference type="NCBI Taxonomy" id="1125876"/>
    <lineage>
        <taxon>Bacteria</taxon>
        <taxon>Pseudomonadati</taxon>
        <taxon>Bacteroidota</taxon>
        <taxon>Flavobacteriia</taxon>
        <taxon>Flavobacteriales</taxon>
        <taxon>Weeksellaceae</taxon>
        <taxon>Chryseobacterium group</taxon>
        <taxon>Halpernia</taxon>
    </lineage>
</organism>
<dbReference type="SUPFAM" id="SSF54637">
    <property type="entry name" value="Thioesterase/thiol ester dehydrase-isomerase"/>
    <property type="match status" value="1"/>
</dbReference>
<dbReference type="OrthoDB" id="9772788at2"/>
<dbReference type="InterPro" id="IPR013114">
    <property type="entry name" value="FabA_FabZ"/>
</dbReference>
<dbReference type="STRING" id="1125876.SAMN05443292_0473"/>
<reference evidence="2 3" key="1">
    <citation type="submission" date="2016-10" db="EMBL/GenBank/DDBJ databases">
        <authorList>
            <person name="de Groot N.N."/>
        </authorList>
    </citation>
    <scope>NUCLEOTIDE SEQUENCE [LARGE SCALE GENOMIC DNA]</scope>
    <source>
        <strain evidence="2 3">DSM 26000</strain>
    </source>
</reference>
<keyword evidence="1" id="KW-0456">Lyase</keyword>
<dbReference type="Pfam" id="PF07977">
    <property type="entry name" value="FabA"/>
    <property type="match status" value="1"/>
</dbReference>
<keyword evidence="3" id="KW-1185">Reference proteome</keyword>
<evidence type="ECO:0000313" key="3">
    <source>
        <dbReference type="Proteomes" id="UP000198931"/>
    </source>
</evidence>
<accession>A0A1I3DI82</accession>
<evidence type="ECO:0000256" key="1">
    <source>
        <dbReference type="ARBA" id="ARBA00023239"/>
    </source>
</evidence>
<proteinExistence type="predicted"/>